<sequence>MRYIYTAPECPKCESLKERYKTQGLEYIEKDADRLKNPAIDRDDIDVEAFVQLSMQNMILPVEVNK</sequence>
<comment type="caution">
    <text evidence="1">The sequence shown here is derived from an EMBL/GenBank/DDBJ whole genome shotgun (WGS) entry which is preliminary data.</text>
</comment>
<gene>
    <name evidence="1" type="ORF">LCGC14_1315410</name>
</gene>
<name>A0A0F9L6C2_9ZZZZ</name>
<protein>
    <recommendedName>
        <fullName evidence="2">Glutaredoxin domain-containing protein</fullName>
    </recommendedName>
</protein>
<organism evidence="1">
    <name type="scientific">marine sediment metagenome</name>
    <dbReference type="NCBI Taxonomy" id="412755"/>
    <lineage>
        <taxon>unclassified sequences</taxon>
        <taxon>metagenomes</taxon>
        <taxon>ecological metagenomes</taxon>
    </lineage>
</organism>
<dbReference type="AlphaFoldDB" id="A0A0F9L6C2"/>
<accession>A0A0F9L6C2</accession>
<proteinExistence type="predicted"/>
<evidence type="ECO:0008006" key="2">
    <source>
        <dbReference type="Google" id="ProtNLM"/>
    </source>
</evidence>
<dbReference type="EMBL" id="LAZR01007800">
    <property type="protein sequence ID" value="KKM82846.1"/>
    <property type="molecule type" value="Genomic_DNA"/>
</dbReference>
<evidence type="ECO:0000313" key="1">
    <source>
        <dbReference type="EMBL" id="KKM82846.1"/>
    </source>
</evidence>
<reference evidence="1" key="1">
    <citation type="journal article" date="2015" name="Nature">
        <title>Complex archaea that bridge the gap between prokaryotes and eukaryotes.</title>
        <authorList>
            <person name="Spang A."/>
            <person name="Saw J.H."/>
            <person name="Jorgensen S.L."/>
            <person name="Zaremba-Niedzwiedzka K."/>
            <person name="Martijn J."/>
            <person name="Lind A.E."/>
            <person name="van Eijk R."/>
            <person name="Schleper C."/>
            <person name="Guy L."/>
            <person name="Ettema T.J."/>
        </authorList>
    </citation>
    <scope>NUCLEOTIDE SEQUENCE</scope>
</reference>
<dbReference type="Gene3D" id="3.40.30.10">
    <property type="entry name" value="Glutaredoxin"/>
    <property type="match status" value="1"/>
</dbReference>